<name>A0AAE1ZKH7_SCHME</name>
<dbReference type="EMBL" id="JALJAT010000001">
    <property type="protein sequence ID" value="KAK4475548.1"/>
    <property type="molecule type" value="Genomic_DNA"/>
</dbReference>
<dbReference type="PROSITE" id="PS50191">
    <property type="entry name" value="CRAL_TRIO"/>
    <property type="match status" value="1"/>
</dbReference>
<gene>
    <name evidence="4" type="ORF">MN116_000828</name>
</gene>
<dbReference type="GO" id="GO:0007264">
    <property type="term" value="P:small GTPase-mediated signal transduction"/>
    <property type="evidence" value="ECO:0007669"/>
    <property type="project" value="TreeGrafter"/>
</dbReference>
<reference evidence="4" key="2">
    <citation type="journal article" date="2023" name="Infect Dis Poverty">
        <title>Chromosome-scale genome of the human blood fluke Schistosoma mekongi and its implications for public health.</title>
        <authorList>
            <person name="Zhou M."/>
            <person name="Xu L."/>
            <person name="Xu D."/>
            <person name="Chen W."/>
            <person name="Khan J."/>
            <person name="Hu Y."/>
            <person name="Huang H."/>
            <person name="Wei H."/>
            <person name="Zhang Y."/>
            <person name="Chusongsang P."/>
            <person name="Tanasarnprasert K."/>
            <person name="Hu X."/>
            <person name="Limpanont Y."/>
            <person name="Lv Z."/>
        </authorList>
    </citation>
    <scope>NUCLEOTIDE SEQUENCE</scope>
    <source>
        <strain evidence="4">LV_2022a</strain>
    </source>
</reference>
<reference evidence="4" key="1">
    <citation type="submission" date="2022-04" db="EMBL/GenBank/DDBJ databases">
        <authorList>
            <person name="Xu L."/>
            <person name="Lv Z."/>
        </authorList>
    </citation>
    <scope>NUCLEOTIDE SEQUENCE</scope>
    <source>
        <strain evidence="4">LV_2022a</strain>
    </source>
</reference>
<feature type="domain" description="Rho-GAP" evidence="3">
    <location>
        <begin position="358"/>
        <end position="544"/>
    </location>
</feature>
<dbReference type="InterPro" id="IPR036865">
    <property type="entry name" value="CRAL-TRIO_dom_sf"/>
</dbReference>
<dbReference type="PROSITE" id="PS50238">
    <property type="entry name" value="RHOGAP"/>
    <property type="match status" value="1"/>
</dbReference>
<evidence type="ECO:0000313" key="5">
    <source>
        <dbReference type="Proteomes" id="UP001292079"/>
    </source>
</evidence>
<dbReference type="SUPFAM" id="SSF48350">
    <property type="entry name" value="GTPase activation domain, GAP"/>
    <property type="match status" value="1"/>
</dbReference>
<dbReference type="PANTHER" id="PTHR45808:SF2">
    <property type="entry name" value="RHO GTPASE-ACTIVATING PROTEIN 68F"/>
    <property type="match status" value="1"/>
</dbReference>
<feature type="compositionally biased region" description="Basic and acidic residues" evidence="1">
    <location>
        <begin position="15"/>
        <end position="24"/>
    </location>
</feature>
<dbReference type="Pfam" id="PF13716">
    <property type="entry name" value="CRAL_TRIO_2"/>
    <property type="match status" value="1"/>
</dbReference>
<dbReference type="SMART" id="SM00516">
    <property type="entry name" value="SEC14"/>
    <property type="match status" value="1"/>
</dbReference>
<dbReference type="Gene3D" id="3.40.525.10">
    <property type="entry name" value="CRAL-TRIO lipid binding domain"/>
    <property type="match status" value="1"/>
</dbReference>
<feature type="domain" description="CRAL-TRIO" evidence="2">
    <location>
        <begin position="146"/>
        <end position="303"/>
    </location>
</feature>
<dbReference type="Gene3D" id="1.10.555.10">
    <property type="entry name" value="Rho GTPase activation protein"/>
    <property type="match status" value="1"/>
</dbReference>
<dbReference type="Pfam" id="PF00620">
    <property type="entry name" value="RhoGAP"/>
    <property type="match status" value="1"/>
</dbReference>
<feature type="compositionally biased region" description="Basic and acidic residues" evidence="1">
    <location>
        <begin position="66"/>
        <end position="76"/>
    </location>
</feature>
<feature type="compositionally biased region" description="Polar residues" evidence="1">
    <location>
        <begin position="1"/>
        <end position="11"/>
    </location>
</feature>
<accession>A0AAE1ZKH7</accession>
<feature type="compositionally biased region" description="Polar residues" evidence="1">
    <location>
        <begin position="26"/>
        <end position="52"/>
    </location>
</feature>
<dbReference type="GO" id="GO:0005737">
    <property type="term" value="C:cytoplasm"/>
    <property type="evidence" value="ECO:0007669"/>
    <property type="project" value="TreeGrafter"/>
</dbReference>
<dbReference type="AlphaFoldDB" id="A0AAE1ZKH7"/>
<dbReference type="SMART" id="SM00324">
    <property type="entry name" value="RhoGAP"/>
    <property type="match status" value="1"/>
</dbReference>
<protein>
    <recommendedName>
        <fullName evidence="6">Rho GTPase-activating protein 1</fullName>
    </recommendedName>
</protein>
<proteinExistence type="predicted"/>
<feature type="region of interest" description="Disordered" evidence="1">
    <location>
        <begin position="1"/>
        <end position="76"/>
    </location>
</feature>
<dbReference type="Proteomes" id="UP001292079">
    <property type="component" value="Unassembled WGS sequence"/>
</dbReference>
<evidence type="ECO:0000259" key="2">
    <source>
        <dbReference type="PROSITE" id="PS50191"/>
    </source>
</evidence>
<evidence type="ECO:0000259" key="3">
    <source>
        <dbReference type="PROSITE" id="PS50238"/>
    </source>
</evidence>
<comment type="caution">
    <text evidence="4">The sequence shown here is derived from an EMBL/GenBank/DDBJ whole genome shotgun (WGS) entry which is preliminary data.</text>
</comment>
<organism evidence="4 5">
    <name type="scientific">Schistosoma mekongi</name>
    <name type="common">Parasitic worm</name>
    <dbReference type="NCBI Taxonomy" id="38744"/>
    <lineage>
        <taxon>Eukaryota</taxon>
        <taxon>Metazoa</taxon>
        <taxon>Spiralia</taxon>
        <taxon>Lophotrochozoa</taxon>
        <taxon>Platyhelminthes</taxon>
        <taxon>Trematoda</taxon>
        <taxon>Digenea</taxon>
        <taxon>Strigeidida</taxon>
        <taxon>Schistosomatoidea</taxon>
        <taxon>Schistosomatidae</taxon>
        <taxon>Schistosoma</taxon>
    </lineage>
</organism>
<evidence type="ECO:0000313" key="4">
    <source>
        <dbReference type="EMBL" id="KAK4475548.1"/>
    </source>
</evidence>
<sequence>MESDPSVTSTVFEGDTLHTGKKCDAPTSSPNTVNKSNPTATDSLTIQMSSYDAPNDSEAGSVVGESSRRSSKYDDNMPVHSAYSEFEIPEMEFDEFELELASQKEFSSDEQLFESGRMTPDGLIDEDFERELGCAAKELSVQDVIDSDYPDISRLGVLQGAGDDKLGRKVIVFSACRLPPSDLIDHQRLLTYITKTLEQYVSIDYCLIYFHFGLTNKNRPKFKWLVQAYRTFGRNFRKNLKSLYIVHPTTGIKILWTLFKPFISSKMAHKVIYAETLSELEETLFVDQLPIPQRVLNYDRTLVRNLPPKNIPQIHKDMTSRVSVPYIPSLPDAASVFSGGYEEQCKDVTPEPQQQFNVSLQFIKMNNGGRPIPIVLEDAIDYLRDRGLTTEGIFRRSVSLKQLRDVQNLYNSGETVDLRDYDNPHLAAVLLKSFLRELTEPLLTFELYDEILGTSGLGAKEKVGLAKELILMKLPDDNYEILNFLIRFLTEVTAYSQQNKMNAANLAVVFGPSLIWSRNQASLTTIGVINAFTQILITHYEYIFIK</sequence>
<dbReference type="SUPFAM" id="SSF52087">
    <property type="entry name" value="CRAL/TRIO domain"/>
    <property type="match status" value="1"/>
</dbReference>
<dbReference type="InterPro" id="IPR008936">
    <property type="entry name" value="Rho_GTPase_activation_prot"/>
</dbReference>
<dbReference type="CDD" id="cd00170">
    <property type="entry name" value="SEC14"/>
    <property type="match status" value="1"/>
</dbReference>
<dbReference type="InterPro" id="IPR001251">
    <property type="entry name" value="CRAL-TRIO_dom"/>
</dbReference>
<dbReference type="InterPro" id="IPR000198">
    <property type="entry name" value="RhoGAP_dom"/>
</dbReference>
<evidence type="ECO:0008006" key="6">
    <source>
        <dbReference type="Google" id="ProtNLM"/>
    </source>
</evidence>
<dbReference type="GO" id="GO:0005096">
    <property type="term" value="F:GTPase activator activity"/>
    <property type="evidence" value="ECO:0007669"/>
    <property type="project" value="TreeGrafter"/>
</dbReference>
<evidence type="ECO:0000256" key="1">
    <source>
        <dbReference type="SAM" id="MobiDB-lite"/>
    </source>
</evidence>
<keyword evidence="5" id="KW-1185">Reference proteome</keyword>
<dbReference type="GO" id="GO:2001136">
    <property type="term" value="P:negative regulation of endocytic recycling"/>
    <property type="evidence" value="ECO:0007669"/>
    <property type="project" value="TreeGrafter"/>
</dbReference>
<dbReference type="PANTHER" id="PTHR45808">
    <property type="entry name" value="RHO GTPASE-ACTIVATING PROTEIN 68F"/>
    <property type="match status" value="1"/>
</dbReference>